<comment type="caution">
    <text evidence="1">The sequence shown here is derived from an EMBL/GenBank/DDBJ whole genome shotgun (WGS) entry which is preliminary data.</text>
</comment>
<protein>
    <submittedName>
        <fullName evidence="1">Uncharacterized protein</fullName>
    </submittedName>
</protein>
<gene>
    <name evidence="1" type="ORF">E2C01_064973</name>
</gene>
<name>A0A5B7HLS9_PORTR</name>
<keyword evidence="2" id="KW-1185">Reference proteome</keyword>
<reference evidence="1 2" key="1">
    <citation type="submission" date="2019-05" db="EMBL/GenBank/DDBJ databases">
        <title>Another draft genome of Portunus trituberculatus and its Hox gene families provides insights of decapod evolution.</title>
        <authorList>
            <person name="Jeong J.-H."/>
            <person name="Song I."/>
            <person name="Kim S."/>
            <person name="Choi T."/>
            <person name="Kim D."/>
            <person name="Ryu S."/>
            <person name="Kim W."/>
        </authorList>
    </citation>
    <scope>NUCLEOTIDE SEQUENCE [LARGE SCALE GENOMIC DNA]</scope>
    <source>
        <tissue evidence="1">Muscle</tissue>
    </source>
</reference>
<dbReference type="EMBL" id="VSRR010031586">
    <property type="protein sequence ID" value="MPC70719.1"/>
    <property type="molecule type" value="Genomic_DNA"/>
</dbReference>
<accession>A0A5B7HLS9</accession>
<dbReference type="Proteomes" id="UP000324222">
    <property type="component" value="Unassembled WGS sequence"/>
</dbReference>
<organism evidence="1 2">
    <name type="scientific">Portunus trituberculatus</name>
    <name type="common">Swimming crab</name>
    <name type="synonym">Neptunus trituberculatus</name>
    <dbReference type="NCBI Taxonomy" id="210409"/>
    <lineage>
        <taxon>Eukaryota</taxon>
        <taxon>Metazoa</taxon>
        <taxon>Ecdysozoa</taxon>
        <taxon>Arthropoda</taxon>
        <taxon>Crustacea</taxon>
        <taxon>Multicrustacea</taxon>
        <taxon>Malacostraca</taxon>
        <taxon>Eumalacostraca</taxon>
        <taxon>Eucarida</taxon>
        <taxon>Decapoda</taxon>
        <taxon>Pleocyemata</taxon>
        <taxon>Brachyura</taxon>
        <taxon>Eubrachyura</taxon>
        <taxon>Portunoidea</taxon>
        <taxon>Portunidae</taxon>
        <taxon>Portuninae</taxon>
        <taxon>Portunus</taxon>
    </lineage>
</organism>
<sequence length="92" mass="9928">MSDFHYGRVAEKTGVGMKVLCGGHGTVKTDWVRAVKGQGRRVLWASGRVVEVVMPKCSGFLLVPGHLADEENTTVDFRVQEETAPDGSLGRG</sequence>
<evidence type="ECO:0000313" key="1">
    <source>
        <dbReference type="EMBL" id="MPC70719.1"/>
    </source>
</evidence>
<dbReference type="AlphaFoldDB" id="A0A5B7HLS9"/>
<evidence type="ECO:0000313" key="2">
    <source>
        <dbReference type="Proteomes" id="UP000324222"/>
    </source>
</evidence>
<proteinExistence type="predicted"/>